<dbReference type="GO" id="GO:0048312">
    <property type="term" value="P:intracellular distribution of mitochondria"/>
    <property type="evidence" value="ECO:0007669"/>
    <property type="project" value="TreeGrafter"/>
</dbReference>
<keyword evidence="7" id="KW-1185">Reference proteome</keyword>
<comment type="caution">
    <text evidence="6">The sequence shown here is derived from an EMBL/GenBank/DDBJ whole genome shotgun (WGS) entry which is preliminary data.</text>
</comment>
<evidence type="ECO:0000256" key="2">
    <source>
        <dbReference type="ARBA" id="ARBA00023134"/>
    </source>
</evidence>
<proteinExistence type="inferred from homology"/>
<dbReference type="InterPro" id="IPR000375">
    <property type="entry name" value="Dynamin_stalk"/>
</dbReference>
<dbReference type="PRINTS" id="PR00195">
    <property type="entry name" value="DYNAMIN"/>
</dbReference>
<dbReference type="PROSITE" id="PS00410">
    <property type="entry name" value="G_DYNAMIN_1"/>
    <property type="match status" value="1"/>
</dbReference>
<feature type="domain" description="Dynamin-type G" evidence="5">
    <location>
        <begin position="22"/>
        <end position="301"/>
    </location>
</feature>
<dbReference type="GO" id="GO:0005739">
    <property type="term" value="C:mitochondrion"/>
    <property type="evidence" value="ECO:0007669"/>
    <property type="project" value="TreeGrafter"/>
</dbReference>
<dbReference type="InterPro" id="IPR027417">
    <property type="entry name" value="P-loop_NTPase"/>
</dbReference>
<dbReference type="EMBL" id="LWCA01000128">
    <property type="protein sequence ID" value="OAF70618.1"/>
    <property type="molecule type" value="Genomic_DNA"/>
</dbReference>
<dbReference type="SUPFAM" id="SSF52540">
    <property type="entry name" value="P-loop containing nucleoside triphosphate hydrolases"/>
    <property type="match status" value="1"/>
</dbReference>
<dbReference type="Gene3D" id="1.20.120.1240">
    <property type="entry name" value="Dynamin, middle domain"/>
    <property type="match status" value="1"/>
</dbReference>
<evidence type="ECO:0000256" key="3">
    <source>
        <dbReference type="RuleBase" id="RU003932"/>
    </source>
</evidence>
<dbReference type="GO" id="GO:0008017">
    <property type="term" value="F:microtubule binding"/>
    <property type="evidence" value="ECO:0007669"/>
    <property type="project" value="TreeGrafter"/>
</dbReference>
<dbReference type="Pfam" id="PF00350">
    <property type="entry name" value="Dynamin_N"/>
    <property type="match status" value="1"/>
</dbReference>
<dbReference type="PANTHER" id="PTHR11566:SF21">
    <property type="entry name" value="DYNAMIN RELATED PROTEIN 1, ISOFORM A"/>
    <property type="match status" value="1"/>
</dbReference>
<dbReference type="GO" id="GO:0000266">
    <property type="term" value="P:mitochondrial fission"/>
    <property type="evidence" value="ECO:0007669"/>
    <property type="project" value="TreeGrafter"/>
</dbReference>
<dbReference type="InterPro" id="IPR030381">
    <property type="entry name" value="G_DYNAMIN_dom"/>
</dbReference>
<evidence type="ECO:0000313" key="6">
    <source>
        <dbReference type="EMBL" id="OAF70618.1"/>
    </source>
</evidence>
<reference evidence="6 7" key="1">
    <citation type="submission" date="2016-04" db="EMBL/GenBank/DDBJ databases">
        <title>The genome of Intoshia linei affirms orthonectids as highly simplified spiralians.</title>
        <authorList>
            <person name="Mikhailov K.V."/>
            <person name="Slusarev G.S."/>
            <person name="Nikitin M.A."/>
            <person name="Logacheva M.D."/>
            <person name="Penin A."/>
            <person name="Aleoshin V."/>
            <person name="Panchin Y.V."/>
        </authorList>
    </citation>
    <scope>NUCLEOTIDE SEQUENCE [LARGE SCALE GENOMIC DNA]</scope>
    <source>
        <strain evidence="6">Intl2013</strain>
        <tissue evidence="6">Whole animal</tissue>
    </source>
</reference>
<feature type="region of interest" description="Disordered" evidence="4">
    <location>
        <begin position="499"/>
        <end position="520"/>
    </location>
</feature>
<keyword evidence="1 3" id="KW-0547">Nucleotide-binding</keyword>
<evidence type="ECO:0000256" key="1">
    <source>
        <dbReference type="ARBA" id="ARBA00022741"/>
    </source>
</evidence>
<dbReference type="GO" id="GO:0005874">
    <property type="term" value="C:microtubule"/>
    <property type="evidence" value="ECO:0007669"/>
    <property type="project" value="TreeGrafter"/>
</dbReference>
<dbReference type="GO" id="GO:0016559">
    <property type="term" value="P:peroxisome fission"/>
    <property type="evidence" value="ECO:0007669"/>
    <property type="project" value="TreeGrafter"/>
</dbReference>
<dbReference type="InterPro" id="IPR045063">
    <property type="entry name" value="Dynamin_N"/>
</dbReference>
<protein>
    <recommendedName>
        <fullName evidence="5">Dynamin-type G domain-containing protein</fullName>
    </recommendedName>
</protein>
<dbReference type="PANTHER" id="PTHR11566">
    <property type="entry name" value="DYNAMIN"/>
    <property type="match status" value="1"/>
</dbReference>
<evidence type="ECO:0000259" key="5">
    <source>
        <dbReference type="PROSITE" id="PS51718"/>
    </source>
</evidence>
<gene>
    <name evidence="6" type="ORF">A3Q56_01663</name>
</gene>
<accession>A0A177B8J4</accession>
<dbReference type="AlphaFoldDB" id="A0A177B8J4"/>
<dbReference type="SMART" id="SM00053">
    <property type="entry name" value="DYNc"/>
    <property type="match status" value="1"/>
</dbReference>
<sequence length="558" mass="62883">MDDLIKLMNEVQNIMNIVGGEVINLPQIVVIGIQSSGKSSVLEGIVGKSFLPRGTGVVTRRPLVLQLIKISDEPESRIINGDVVNEEEFGIFLHKPETIFSNFDDIKSEIISCTEEIAGTNKGIVDEPITLKIFSKNVVNLTLVDLPGITKIPIGDQPADIEVQLRQMCLRYIKNKKSIILAVTAANTDIATSDAIKFAKEVDPDGYRTIVVVSKLDLMDQGTDALDVLTGKIIPVKLGIIGVVNRSQSDINCSKSVEDGLKKEEMFLKKKYPRLGGLCGSVYLSKYLNKILMKHIKTHLPDLRLRMSTMVTYYTNSLKNYTAEILDEPQFILEIISKLCFKFTKTLNGLSDNLDITELCGGARICYIFHNIFAKTIMNINVLQDLSKKNILTALHNATGPRPSLYIPEATFELLAKKQIMLLKKPSLSCTSLVFNEINRIMKLCMLQVNINQYPNLEKKTLHVFDKLLNERLPITETMVNNLIEIELAYINTQHPDFENVLHSSPEPQSKKQPDFDDFESVNSEHTKESFVSNLQDFPLKMNLSKKQNQNNQYLYWT</sequence>
<dbReference type="CDD" id="cd08771">
    <property type="entry name" value="DLP_1"/>
    <property type="match status" value="1"/>
</dbReference>
<dbReference type="OrthoDB" id="5061070at2759"/>
<organism evidence="6 7">
    <name type="scientific">Intoshia linei</name>
    <dbReference type="NCBI Taxonomy" id="1819745"/>
    <lineage>
        <taxon>Eukaryota</taxon>
        <taxon>Metazoa</taxon>
        <taxon>Spiralia</taxon>
        <taxon>Lophotrochozoa</taxon>
        <taxon>Mesozoa</taxon>
        <taxon>Orthonectida</taxon>
        <taxon>Rhopaluridae</taxon>
        <taxon>Intoshia</taxon>
    </lineage>
</organism>
<dbReference type="GO" id="GO:0003924">
    <property type="term" value="F:GTPase activity"/>
    <property type="evidence" value="ECO:0007669"/>
    <property type="project" value="InterPro"/>
</dbReference>
<dbReference type="Pfam" id="PF01031">
    <property type="entry name" value="Dynamin_M"/>
    <property type="match status" value="1"/>
</dbReference>
<dbReference type="PROSITE" id="PS51718">
    <property type="entry name" value="G_DYNAMIN_2"/>
    <property type="match status" value="1"/>
</dbReference>
<dbReference type="GO" id="GO:0006897">
    <property type="term" value="P:endocytosis"/>
    <property type="evidence" value="ECO:0007669"/>
    <property type="project" value="TreeGrafter"/>
</dbReference>
<dbReference type="GO" id="GO:0005525">
    <property type="term" value="F:GTP binding"/>
    <property type="evidence" value="ECO:0007669"/>
    <property type="project" value="UniProtKB-KW"/>
</dbReference>
<dbReference type="GO" id="GO:0016020">
    <property type="term" value="C:membrane"/>
    <property type="evidence" value="ECO:0007669"/>
    <property type="project" value="TreeGrafter"/>
</dbReference>
<dbReference type="Proteomes" id="UP000078046">
    <property type="component" value="Unassembled WGS sequence"/>
</dbReference>
<comment type="similarity">
    <text evidence="3">Belongs to the TRAFAC class dynamin-like GTPase superfamily. Dynamin/Fzo/YdjA family.</text>
</comment>
<dbReference type="InterPro" id="IPR019762">
    <property type="entry name" value="Dynamin_GTPase_CS"/>
</dbReference>
<name>A0A177B8J4_9BILA</name>
<evidence type="ECO:0000313" key="7">
    <source>
        <dbReference type="Proteomes" id="UP000078046"/>
    </source>
</evidence>
<keyword evidence="2 3" id="KW-0342">GTP-binding</keyword>
<dbReference type="Gene3D" id="3.40.50.300">
    <property type="entry name" value="P-loop containing nucleotide triphosphate hydrolases"/>
    <property type="match status" value="1"/>
</dbReference>
<dbReference type="InterPro" id="IPR022812">
    <property type="entry name" value="Dynamin"/>
</dbReference>
<evidence type="ECO:0000256" key="4">
    <source>
        <dbReference type="SAM" id="MobiDB-lite"/>
    </source>
</evidence>
<dbReference type="InterPro" id="IPR001401">
    <property type="entry name" value="Dynamin_GTPase"/>
</dbReference>